<keyword evidence="2" id="KW-0472">Membrane</keyword>
<dbReference type="EMBL" id="WLCI01000006">
    <property type="protein sequence ID" value="MTB94783.1"/>
    <property type="molecule type" value="Genomic_DNA"/>
</dbReference>
<dbReference type="PANTHER" id="PTHR37042">
    <property type="entry name" value="OUTER MEMBRANE PROTEIN RV1973"/>
    <property type="match status" value="1"/>
</dbReference>
<reference evidence="3 4" key="1">
    <citation type="submission" date="2019-10" db="EMBL/GenBank/DDBJ databases">
        <title>Nocardioides novel species isolated from the excrement of Marmot.</title>
        <authorList>
            <person name="Zhang G."/>
        </authorList>
    </citation>
    <scope>NUCLEOTIDE SEQUENCE [LARGE SCALE GENOMIC DNA]</scope>
    <source>
        <strain evidence="4">zg-579</strain>
    </source>
</reference>
<dbReference type="AlphaFoldDB" id="A0A6I3IWN1"/>
<dbReference type="GO" id="GO:0016020">
    <property type="term" value="C:membrane"/>
    <property type="evidence" value="ECO:0007669"/>
    <property type="project" value="UniProtKB-SubCell"/>
</dbReference>
<evidence type="ECO:0000313" key="4">
    <source>
        <dbReference type="Proteomes" id="UP000433406"/>
    </source>
</evidence>
<dbReference type="PANTHER" id="PTHR37042:SF4">
    <property type="entry name" value="OUTER MEMBRANE PROTEIN RV1973"/>
    <property type="match status" value="1"/>
</dbReference>
<protein>
    <recommendedName>
        <fullName evidence="5">Zinc ribbon domain-containing protein</fullName>
    </recommendedName>
</protein>
<proteinExistence type="predicted"/>
<name>A0A6I3IWN1_9ACTN</name>
<evidence type="ECO:0000256" key="1">
    <source>
        <dbReference type="ARBA" id="ARBA00004370"/>
    </source>
</evidence>
<comment type="caution">
    <text evidence="3">The sequence shown here is derived from an EMBL/GenBank/DDBJ whole genome shotgun (WGS) entry which is preliminary data.</text>
</comment>
<keyword evidence="4" id="KW-1185">Reference proteome</keyword>
<comment type="subcellular location">
    <subcellularLocation>
        <location evidence="1">Membrane</location>
    </subcellularLocation>
</comment>
<gene>
    <name evidence="3" type="ORF">GGQ22_06775</name>
</gene>
<sequence length="251" mass="26240">MREPTVTQPDTQPDAHPDTKTCAYCAETIKAAAIRCRYCGSDLDPEPPVEQAVAEPPVEAARAEDVAAPPAIATSSTPGPRRWPAGVLAVVVVALAVVFVRMLTVDEPEGDVPAGTTPLAGGVVFASEGAKSAGLSAASEAAEKVLSYSAATLDEDMAAALPLLAPKMQTEYRETLEAIREDTVRNEAKVEASVVAASAISASEHDVKALLFVNQSTTGKNAEQPRADLNRVVVTLHRDAGDWVVTDLDAL</sequence>
<organism evidence="3 4">
    <name type="scientific">Nocardioides marmotae</name>
    <dbReference type="NCBI Taxonomy" id="2663857"/>
    <lineage>
        <taxon>Bacteria</taxon>
        <taxon>Bacillati</taxon>
        <taxon>Actinomycetota</taxon>
        <taxon>Actinomycetes</taxon>
        <taxon>Propionibacteriales</taxon>
        <taxon>Nocardioidaceae</taxon>
        <taxon>Nocardioides</taxon>
    </lineage>
</organism>
<evidence type="ECO:0000313" key="3">
    <source>
        <dbReference type="EMBL" id="MTB94783.1"/>
    </source>
</evidence>
<evidence type="ECO:0008006" key="5">
    <source>
        <dbReference type="Google" id="ProtNLM"/>
    </source>
</evidence>
<dbReference type="RefSeq" id="WP_154614516.1">
    <property type="nucleotide sequence ID" value="NZ_CP053660.1"/>
</dbReference>
<evidence type="ECO:0000256" key="2">
    <source>
        <dbReference type="ARBA" id="ARBA00023136"/>
    </source>
</evidence>
<dbReference type="Proteomes" id="UP000433406">
    <property type="component" value="Unassembled WGS sequence"/>
</dbReference>
<accession>A0A6I3IWN1</accession>